<dbReference type="InterPro" id="IPR034122">
    <property type="entry name" value="Retropepsin-like_bacterial"/>
</dbReference>
<reference evidence="2 3" key="1">
    <citation type="submission" date="2020-09" db="EMBL/GenBank/DDBJ databases">
        <title>Roseomonas.</title>
        <authorList>
            <person name="Zhu W."/>
        </authorList>
    </citation>
    <scope>NUCLEOTIDE SEQUENCE [LARGE SCALE GENOMIC DNA]</scope>
    <source>
        <strain evidence="2 3">573</strain>
    </source>
</reference>
<evidence type="ECO:0000313" key="2">
    <source>
        <dbReference type="EMBL" id="MBO1079800.1"/>
    </source>
</evidence>
<dbReference type="GO" id="GO:0006508">
    <property type="term" value="P:proteolysis"/>
    <property type="evidence" value="ECO:0007669"/>
    <property type="project" value="UniProtKB-KW"/>
</dbReference>
<dbReference type="PROSITE" id="PS51257">
    <property type="entry name" value="PROKAR_LIPOPROTEIN"/>
    <property type="match status" value="1"/>
</dbReference>
<evidence type="ECO:0000313" key="3">
    <source>
        <dbReference type="Proteomes" id="UP001518989"/>
    </source>
</evidence>
<keyword evidence="2" id="KW-0378">Hydrolase</keyword>
<dbReference type="CDD" id="cd05483">
    <property type="entry name" value="retropepsin_like_bacteria"/>
    <property type="match status" value="1"/>
</dbReference>
<dbReference type="InterPro" id="IPR021109">
    <property type="entry name" value="Peptidase_aspartic_dom_sf"/>
</dbReference>
<accession>A0ABS3KQS1</accession>
<keyword evidence="2" id="KW-0645">Protease</keyword>
<keyword evidence="1" id="KW-0732">Signal</keyword>
<dbReference type="SUPFAM" id="SSF50630">
    <property type="entry name" value="Acid proteases"/>
    <property type="match status" value="1"/>
</dbReference>
<sequence>MPRRAPFPMLLGLVALLGACAAPGEAPAPRQAVQDCVFGDEGLLPLQDETGAILAAALNGQPLLMELDTGLGLSSLQPEVAQRLKLPEDPRAQSGYAAAGGVSITRPNVLVESLRTGNQDWPLRSIAVRPFYGRGGSRPPFDGVIGAQLLRDAELDLDLGRRRIALHRARGCRAAMPPWPGAVAVPLEADPSGVPYVQARVNGQMVRARIHTGNNVTTLTTRLAARLNLNTPTGRRGTSYGSNATARAGQEYRLAELAVGGEVLRDQNIVVSANEPGEPDELTLGRDWLEQRRVWLSFPTRRLYLGR</sequence>
<proteinExistence type="predicted"/>
<dbReference type="RefSeq" id="WP_207417549.1">
    <property type="nucleotide sequence ID" value="NZ_CP061177.1"/>
</dbReference>
<feature type="signal peptide" evidence="1">
    <location>
        <begin position="1"/>
        <end position="21"/>
    </location>
</feature>
<dbReference type="Gene3D" id="2.40.70.10">
    <property type="entry name" value="Acid Proteases"/>
    <property type="match status" value="2"/>
</dbReference>
<keyword evidence="3" id="KW-1185">Reference proteome</keyword>
<dbReference type="EMBL" id="JACTNG010000006">
    <property type="protein sequence ID" value="MBO1079800.1"/>
    <property type="molecule type" value="Genomic_DNA"/>
</dbReference>
<protein>
    <submittedName>
        <fullName evidence="2">Aspartyl protease family protein</fullName>
    </submittedName>
</protein>
<name>A0ABS3KQS1_9PROT</name>
<evidence type="ECO:0000256" key="1">
    <source>
        <dbReference type="SAM" id="SignalP"/>
    </source>
</evidence>
<dbReference type="Pfam" id="PF13650">
    <property type="entry name" value="Asp_protease_2"/>
    <property type="match status" value="2"/>
</dbReference>
<dbReference type="GO" id="GO:0008233">
    <property type="term" value="F:peptidase activity"/>
    <property type="evidence" value="ECO:0007669"/>
    <property type="project" value="UniProtKB-KW"/>
</dbReference>
<organism evidence="2 3">
    <name type="scientific">Roseomonas haemaphysalidis</name>
    <dbReference type="NCBI Taxonomy" id="2768162"/>
    <lineage>
        <taxon>Bacteria</taxon>
        <taxon>Pseudomonadati</taxon>
        <taxon>Pseudomonadota</taxon>
        <taxon>Alphaproteobacteria</taxon>
        <taxon>Acetobacterales</taxon>
        <taxon>Roseomonadaceae</taxon>
        <taxon>Roseomonas</taxon>
    </lineage>
</organism>
<feature type="chain" id="PRO_5046857837" evidence="1">
    <location>
        <begin position="22"/>
        <end position="307"/>
    </location>
</feature>
<gene>
    <name evidence="2" type="ORF">IAI61_12240</name>
</gene>
<dbReference type="Proteomes" id="UP001518989">
    <property type="component" value="Unassembled WGS sequence"/>
</dbReference>
<comment type="caution">
    <text evidence="2">The sequence shown here is derived from an EMBL/GenBank/DDBJ whole genome shotgun (WGS) entry which is preliminary data.</text>
</comment>